<proteinExistence type="predicted"/>
<dbReference type="EMBL" id="LWCA01000016">
    <property type="protein sequence ID" value="OAF71899.1"/>
    <property type="molecule type" value="Genomic_DNA"/>
</dbReference>
<reference evidence="1 2" key="1">
    <citation type="submission" date="2016-04" db="EMBL/GenBank/DDBJ databases">
        <title>The genome of Intoshia linei affirms orthonectids as highly simplified spiralians.</title>
        <authorList>
            <person name="Mikhailov K.V."/>
            <person name="Slusarev G.S."/>
            <person name="Nikitin M.A."/>
            <person name="Logacheva M.D."/>
            <person name="Penin A."/>
            <person name="Aleoshin V."/>
            <person name="Panchin Y.V."/>
        </authorList>
    </citation>
    <scope>NUCLEOTIDE SEQUENCE [LARGE SCALE GENOMIC DNA]</scope>
    <source>
        <strain evidence="1">Intl2013</strain>
        <tissue evidence="1">Whole animal</tissue>
    </source>
</reference>
<comment type="caution">
    <text evidence="1">The sequence shown here is derived from an EMBL/GenBank/DDBJ whole genome shotgun (WGS) entry which is preliminary data.</text>
</comment>
<sequence length="59" mass="6760">MSGLLKEKQYDWKDTNMSLFGSKVDKLLKKKSAKTEPAWNGIEGKMGTTVWRINVMINI</sequence>
<keyword evidence="2" id="KW-1185">Reference proteome</keyword>
<organism evidence="1 2">
    <name type="scientific">Intoshia linei</name>
    <dbReference type="NCBI Taxonomy" id="1819745"/>
    <lineage>
        <taxon>Eukaryota</taxon>
        <taxon>Metazoa</taxon>
        <taxon>Spiralia</taxon>
        <taxon>Lophotrochozoa</taxon>
        <taxon>Mesozoa</taxon>
        <taxon>Orthonectida</taxon>
        <taxon>Rhopaluridae</taxon>
        <taxon>Intoshia</taxon>
    </lineage>
</organism>
<evidence type="ECO:0000313" key="1">
    <source>
        <dbReference type="EMBL" id="OAF71899.1"/>
    </source>
</evidence>
<gene>
    <name evidence="1" type="ORF">A3Q56_00337</name>
</gene>
<accession>A0A177BC53</accession>
<dbReference type="AlphaFoldDB" id="A0A177BC53"/>
<dbReference type="Proteomes" id="UP000078046">
    <property type="component" value="Unassembled WGS sequence"/>
</dbReference>
<evidence type="ECO:0000313" key="2">
    <source>
        <dbReference type="Proteomes" id="UP000078046"/>
    </source>
</evidence>
<protein>
    <submittedName>
        <fullName evidence="1">Uncharacterized protein</fullName>
    </submittedName>
</protein>
<name>A0A177BC53_9BILA</name>